<name>A0AAD6YZT2_9AGAR</name>
<dbReference type="InterPro" id="IPR027417">
    <property type="entry name" value="P-loop_NTPase"/>
</dbReference>
<dbReference type="PANTHER" id="PTHR47691">
    <property type="entry name" value="REGULATOR-RELATED"/>
    <property type="match status" value="1"/>
</dbReference>
<sequence length="1035" mass="113819">MPKDPEPHRSRLESLLHYGSAGSRLLHDISEATNIPYFKAIAGMSALLLSTVEQVKTNKDEAIRLTTAAYSVIYALINICHDTDSTELPPSILRAVGQFFETLQKILTYLRNHLGSNLVKRVIRRMEDTTLITECNAGLQHAQNLFGIQTALITNAGMADAVREADARHQELVDTYTKMNSYSQIESMASSSSSSVGSLIPGRPKIFHGREAELDNIIGDLLHKTPAHIAILGPGGIGKSSLALAALHDEHVIDAFSDRYFIPCDSAYSAGDLVSLIATYFGIVESSKPTKAIVKYLAKLSGQTVLVLDNLETSWEPHSSRSAVEEFLSQLADMKHLALILTMRGAERPARVQWSRPFLPVLETLSPVAAREAFRDVADDCVEGDEELDQLLTYTGNLPLAVTLMASLVALDGKESVMERWDAQGTSILSDGADRRSNLNKSIAMSLSSPRFTSTPEAEALLCLLAMLPDGISLPTFNHVVTSSVPNMLKCMTTLRRTSLVYFSEHGQHVSTLVPIREYTRAHFAAPQVLLEKMRDHFYDLLDIFFNEEQPPPGGSFRPIIANLGNIRSVLRYFLLLPGRHVKGVVRAVIQLSNFTYFSGYGTLDLLRSMDGLVKGIDDDKLYGEYLATLAKSQDEGVDVEALMLESIRRFEAIQDLSAQAKSHTYLSQHFMRCGEMTKSKAHGDTALRLAIEARDVRAQASAMLKISAVEYRLGTVSLALEHAHEARHLARQGADVLNEIRSIRQVVYYLVARGDYGKAATACAEAVVLLHALGLDSSSFLYRVIIILQGEVHLARTEYDAMRKVNEPLAASALKLQGEALGVRGYALHNLAYADIFTGAADVPAILENLAAARRIFVDLGDNYGLDLCDIARMEVHVICREYTEARAICLRTVAPAGKSGDIFTACFERLGDIAFSEGDFVAAFRYYVILFAAAQKHEDMRGTTTALRHLGDIFKIQGDVEAALRAWKIALDAFTSMGVHRGRAECMLRIGDGYAERGDGGGAKELWIMARNLFERCSQADQILNCDQNILGA</sequence>
<gene>
    <name evidence="2" type="ORF">DFH08DRAFT_794565</name>
</gene>
<protein>
    <recommendedName>
        <fullName evidence="1">Novel STAND NTPase 1 domain-containing protein</fullName>
    </recommendedName>
</protein>
<dbReference type="Pfam" id="PF20703">
    <property type="entry name" value="nSTAND1"/>
    <property type="match status" value="1"/>
</dbReference>
<dbReference type="GO" id="GO:0007166">
    <property type="term" value="P:cell surface receptor signaling pathway"/>
    <property type="evidence" value="ECO:0007669"/>
    <property type="project" value="InterPro"/>
</dbReference>
<dbReference type="PANTHER" id="PTHR47691:SF3">
    <property type="entry name" value="HTH-TYPE TRANSCRIPTIONAL REGULATOR RV0890C-RELATED"/>
    <property type="match status" value="1"/>
</dbReference>
<dbReference type="InterPro" id="IPR049052">
    <property type="entry name" value="nSTAND1"/>
</dbReference>
<accession>A0AAD6YZT2</accession>
<evidence type="ECO:0000259" key="1">
    <source>
        <dbReference type="Pfam" id="PF20703"/>
    </source>
</evidence>
<dbReference type="Proteomes" id="UP001218218">
    <property type="component" value="Unassembled WGS sequence"/>
</dbReference>
<keyword evidence="3" id="KW-1185">Reference proteome</keyword>
<evidence type="ECO:0000313" key="3">
    <source>
        <dbReference type="Proteomes" id="UP001218218"/>
    </source>
</evidence>
<dbReference type="SUPFAM" id="SSF48452">
    <property type="entry name" value="TPR-like"/>
    <property type="match status" value="2"/>
</dbReference>
<dbReference type="AlphaFoldDB" id="A0AAD6YZT2"/>
<dbReference type="Gene3D" id="1.25.40.10">
    <property type="entry name" value="Tetratricopeptide repeat domain"/>
    <property type="match status" value="2"/>
</dbReference>
<dbReference type="Gene3D" id="1.20.930.20">
    <property type="entry name" value="Adaptor protein Cbl, N-terminal domain"/>
    <property type="match status" value="1"/>
</dbReference>
<proteinExistence type="predicted"/>
<feature type="domain" description="Novel STAND NTPase 1" evidence="1">
    <location>
        <begin position="205"/>
        <end position="344"/>
    </location>
</feature>
<reference evidence="2" key="1">
    <citation type="submission" date="2023-03" db="EMBL/GenBank/DDBJ databases">
        <title>Massive genome expansion in bonnet fungi (Mycena s.s.) driven by repeated elements and novel gene families across ecological guilds.</title>
        <authorList>
            <consortium name="Lawrence Berkeley National Laboratory"/>
            <person name="Harder C.B."/>
            <person name="Miyauchi S."/>
            <person name="Viragh M."/>
            <person name="Kuo A."/>
            <person name="Thoen E."/>
            <person name="Andreopoulos B."/>
            <person name="Lu D."/>
            <person name="Skrede I."/>
            <person name="Drula E."/>
            <person name="Henrissat B."/>
            <person name="Morin E."/>
            <person name="Kohler A."/>
            <person name="Barry K."/>
            <person name="LaButti K."/>
            <person name="Morin E."/>
            <person name="Salamov A."/>
            <person name="Lipzen A."/>
            <person name="Mereny Z."/>
            <person name="Hegedus B."/>
            <person name="Baldrian P."/>
            <person name="Stursova M."/>
            <person name="Weitz H."/>
            <person name="Taylor A."/>
            <person name="Grigoriev I.V."/>
            <person name="Nagy L.G."/>
            <person name="Martin F."/>
            <person name="Kauserud H."/>
        </authorList>
    </citation>
    <scope>NUCLEOTIDE SEQUENCE</scope>
    <source>
        <strain evidence="2">CBHHK002</strain>
    </source>
</reference>
<dbReference type="CDD" id="cd21037">
    <property type="entry name" value="MLKL_NTD"/>
    <property type="match status" value="1"/>
</dbReference>
<dbReference type="Gene3D" id="3.40.50.300">
    <property type="entry name" value="P-loop containing nucleotide triphosphate hydrolases"/>
    <property type="match status" value="1"/>
</dbReference>
<dbReference type="EMBL" id="JARIHO010000117">
    <property type="protein sequence ID" value="KAJ7302374.1"/>
    <property type="molecule type" value="Genomic_DNA"/>
</dbReference>
<dbReference type="InterPro" id="IPR011990">
    <property type="entry name" value="TPR-like_helical_dom_sf"/>
</dbReference>
<evidence type="ECO:0000313" key="2">
    <source>
        <dbReference type="EMBL" id="KAJ7302374.1"/>
    </source>
</evidence>
<dbReference type="InterPro" id="IPR059179">
    <property type="entry name" value="MLKL-like_MCAfunc"/>
</dbReference>
<comment type="caution">
    <text evidence="2">The sequence shown here is derived from an EMBL/GenBank/DDBJ whole genome shotgun (WGS) entry which is preliminary data.</text>
</comment>
<dbReference type="SUPFAM" id="SSF52540">
    <property type="entry name" value="P-loop containing nucleoside triphosphate hydrolases"/>
    <property type="match status" value="1"/>
</dbReference>
<organism evidence="2 3">
    <name type="scientific">Mycena albidolilacea</name>
    <dbReference type="NCBI Taxonomy" id="1033008"/>
    <lineage>
        <taxon>Eukaryota</taxon>
        <taxon>Fungi</taxon>
        <taxon>Dikarya</taxon>
        <taxon>Basidiomycota</taxon>
        <taxon>Agaricomycotina</taxon>
        <taxon>Agaricomycetes</taxon>
        <taxon>Agaricomycetidae</taxon>
        <taxon>Agaricales</taxon>
        <taxon>Marasmiineae</taxon>
        <taxon>Mycenaceae</taxon>
        <taxon>Mycena</taxon>
    </lineage>
</organism>
<dbReference type="InterPro" id="IPR036537">
    <property type="entry name" value="Adaptor_Cbl_N_dom_sf"/>
</dbReference>